<proteinExistence type="predicted"/>
<name>A0ABS8WE36_9GAMM</name>
<evidence type="ECO:0000313" key="2">
    <source>
        <dbReference type="EMBL" id="MCE2596833.1"/>
    </source>
</evidence>
<dbReference type="RefSeq" id="WP_233054566.1">
    <property type="nucleotide sequence ID" value="NZ_JAIMJA010000025.1"/>
</dbReference>
<dbReference type="InterPro" id="IPR011576">
    <property type="entry name" value="Pyridox_Oxase_N"/>
</dbReference>
<organism evidence="2 3">
    <name type="scientific">Motilimonas cestriensis</name>
    <dbReference type="NCBI Taxonomy" id="2742685"/>
    <lineage>
        <taxon>Bacteria</taxon>
        <taxon>Pseudomonadati</taxon>
        <taxon>Pseudomonadota</taxon>
        <taxon>Gammaproteobacteria</taxon>
        <taxon>Alteromonadales</taxon>
        <taxon>Alteromonadales genera incertae sedis</taxon>
        <taxon>Motilimonas</taxon>
    </lineage>
</organism>
<feature type="domain" description="Pyridoxamine 5'-phosphate oxidase N-terminal" evidence="1">
    <location>
        <begin position="8"/>
        <end position="118"/>
    </location>
</feature>
<protein>
    <submittedName>
        <fullName evidence="2">Pyridoxamine 5'-phosphate oxidase family protein</fullName>
    </submittedName>
</protein>
<evidence type="ECO:0000313" key="3">
    <source>
        <dbReference type="Proteomes" id="UP001201273"/>
    </source>
</evidence>
<accession>A0ABS8WE36</accession>
<dbReference type="Pfam" id="PF01243">
    <property type="entry name" value="PNPOx_N"/>
    <property type="match status" value="1"/>
</dbReference>
<dbReference type="PANTHER" id="PTHR39336">
    <property type="entry name" value="PYRIDOXAMINE PHOSPHATE OXIDASE FAMILY PROTEIN (AFU_ORTHOLOGUE AFUA_6G11440)"/>
    <property type="match status" value="1"/>
</dbReference>
<gene>
    <name evidence="2" type="ORF">K6Y31_18825</name>
</gene>
<dbReference type="SUPFAM" id="SSF50475">
    <property type="entry name" value="FMN-binding split barrel"/>
    <property type="match status" value="1"/>
</dbReference>
<dbReference type="PANTHER" id="PTHR39336:SF1">
    <property type="entry name" value="PYRIDOXAMINE PHOSPHATE OXIDASE FAMILY PROTEIN (AFU_ORTHOLOGUE AFUA_6G11440)"/>
    <property type="match status" value="1"/>
</dbReference>
<keyword evidence="3" id="KW-1185">Reference proteome</keyword>
<dbReference type="Gene3D" id="2.30.110.10">
    <property type="entry name" value="Electron Transport, Fmn-binding Protein, Chain A"/>
    <property type="match status" value="1"/>
</dbReference>
<reference evidence="2 3" key="1">
    <citation type="journal article" date="2022" name="Environ. Microbiol. Rep.">
        <title>Eco-phylogenetic analyses reveal divergent evolution of vitamin B12 metabolism in the marine bacterial family 'Psychromonadaceae'.</title>
        <authorList>
            <person name="Jin X."/>
            <person name="Yang Y."/>
            <person name="Cao H."/>
            <person name="Gao B."/>
            <person name="Zhao Z."/>
        </authorList>
    </citation>
    <scope>NUCLEOTIDE SEQUENCE [LARGE SCALE GENOMIC DNA]</scope>
    <source>
        <strain evidence="2 3">MKS20</strain>
    </source>
</reference>
<evidence type="ECO:0000259" key="1">
    <source>
        <dbReference type="Pfam" id="PF01243"/>
    </source>
</evidence>
<sequence>MGQQFTELQDKHSDFIAKQQMFFVGTAAEQGRVNISPKGSDSFRVVNKNQVIWLNLTGSGNETSAHVQINPRMTIMFCAFAGAPIILRLYGQAQVLHRNDPLWQSYISLFPASIAARQLYLLDIDLVQSSCGMSVPLFDFKQQRTALADWSEKQGEQGIEAYWLKKNQQSIDGFDTNIANLAGLATNNNE</sequence>
<dbReference type="EMBL" id="JAIMJA010000025">
    <property type="protein sequence ID" value="MCE2596833.1"/>
    <property type="molecule type" value="Genomic_DNA"/>
</dbReference>
<dbReference type="InterPro" id="IPR012349">
    <property type="entry name" value="Split_barrel_FMN-bd"/>
</dbReference>
<comment type="caution">
    <text evidence="2">The sequence shown here is derived from an EMBL/GenBank/DDBJ whole genome shotgun (WGS) entry which is preliminary data.</text>
</comment>
<dbReference type="Proteomes" id="UP001201273">
    <property type="component" value="Unassembled WGS sequence"/>
</dbReference>